<dbReference type="Proteomes" id="UP000729402">
    <property type="component" value="Unassembled WGS sequence"/>
</dbReference>
<reference evidence="1" key="1">
    <citation type="journal article" date="2021" name="bioRxiv">
        <title>Whole Genome Assembly and Annotation of Northern Wild Rice, Zizania palustris L., Supports a Whole Genome Duplication in the Zizania Genus.</title>
        <authorList>
            <person name="Haas M."/>
            <person name="Kono T."/>
            <person name="Macchietto M."/>
            <person name="Millas R."/>
            <person name="McGilp L."/>
            <person name="Shao M."/>
            <person name="Duquette J."/>
            <person name="Hirsch C.N."/>
            <person name="Kimball J."/>
        </authorList>
    </citation>
    <scope>NUCLEOTIDE SEQUENCE</scope>
    <source>
        <tissue evidence="1">Fresh leaf tissue</tissue>
    </source>
</reference>
<organism evidence="1 2">
    <name type="scientific">Zizania palustris</name>
    <name type="common">Northern wild rice</name>
    <dbReference type="NCBI Taxonomy" id="103762"/>
    <lineage>
        <taxon>Eukaryota</taxon>
        <taxon>Viridiplantae</taxon>
        <taxon>Streptophyta</taxon>
        <taxon>Embryophyta</taxon>
        <taxon>Tracheophyta</taxon>
        <taxon>Spermatophyta</taxon>
        <taxon>Magnoliopsida</taxon>
        <taxon>Liliopsida</taxon>
        <taxon>Poales</taxon>
        <taxon>Poaceae</taxon>
        <taxon>BOP clade</taxon>
        <taxon>Oryzoideae</taxon>
        <taxon>Oryzeae</taxon>
        <taxon>Zizaniinae</taxon>
        <taxon>Zizania</taxon>
    </lineage>
</organism>
<evidence type="ECO:0000313" key="1">
    <source>
        <dbReference type="EMBL" id="KAG8097278.1"/>
    </source>
</evidence>
<name>A0A8J5X0U3_ZIZPA</name>
<reference evidence="1" key="2">
    <citation type="submission" date="2021-02" db="EMBL/GenBank/DDBJ databases">
        <authorList>
            <person name="Kimball J.A."/>
            <person name="Haas M.W."/>
            <person name="Macchietto M."/>
            <person name="Kono T."/>
            <person name="Duquette J."/>
            <person name="Shao M."/>
        </authorList>
    </citation>
    <scope>NUCLEOTIDE SEQUENCE</scope>
    <source>
        <tissue evidence="1">Fresh leaf tissue</tissue>
    </source>
</reference>
<accession>A0A8J5X0U3</accession>
<gene>
    <name evidence="1" type="ORF">GUJ93_ZPchr0013g37466</name>
</gene>
<comment type="caution">
    <text evidence="1">The sequence shown here is derived from an EMBL/GenBank/DDBJ whole genome shotgun (WGS) entry which is preliminary data.</text>
</comment>
<sequence length="125" mass="13741">MEPCEARVEGLRLHGLVLGNPSPHASEADISRDNAKEPLRLVVDLIHHVLLHIAHVLKLVEAGNIKRMKEEDVVVVYLALDLYPSHDSSLHRTVAFYSASITKNAIYASTALDMTSTGRRAAPPQ</sequence>
<dbReference type="EMBL" id="JAAALK010000079">
    <property type="protein sequence ID" value="KAG8097278.1"/>
    <property type="molecule type" value="Genomic_DNA"/>
</dbReference>
<evidence type="ECO:0000313" key="2">
    <source>
        <dbReference type="Proteomes" id="UP000729402"/>
    </source>
</evidence>
<proteinExistence type="predicted"/>
<keyword evidence="2" id="KW-1185">Reference proteome</keyword>
<protein>
    <submittedName>
        <fullName evidence="1">Uncharacterized protein</fullName>
    </submittedName>
</protein>
<dbReference type="AlphaFoldDB" id="A0A8J5X0U3"/>